<feature type="region of interest" description="Disordered" evidence="7">
    <location>
        <begin position="19"/>
        <end position="179"/>
    </location>
</feature>
<feature type="compositionally biased region" description="Acidic residues" evidence="7">
    <location>
        <begin position="51"/>
        <end position="60"/>
    </location>
</feature>
<evidence type="ECO:0000256" key="7">
    <source>
        <dbReference type="SAM" id="MobiDB-lite"/>
    </source>
</evidence>
<sequence length="660" mass="72969">MPSQSPFALYASNFLNKSLVAPSDSSDNESHPPLFFSFTDAGSSRDRVEQLDPDELDDEYDTRGRPVLRGDSRHYQGPSRSSAHVDDDDPYLQLDDEDEERPTSSSHLLSISLTETEPDLPLAPPPRSSSPPRRHSPSPSPSSSPSESTESPPDSPHSISIQSPLPQSPPPTRNGLTESLLPRDGVKRSVFSLPDSRRIPYHKYNDFAWIALWCTSLICCAIAFIVVLAVTYVPSESPGSIPYSTLLHAVPLFTIISFISAALSYMHLILLRFAVRPVLMATAILIPFTMAASAIWAFSGSFIWDGRESTWGETIGLRIYSLVPLILAILTARSIHNLRHSFTQTVRVTEISVRLLLSHSPLLMLSAAVLFVAFIVSLPFLGLIFRLMLVGQFSKDGREGSLHWHVAGYANWLIFLTTTVWVWSWFIARGVLRVTCSGVIAAWYFRSRDYPDPAQTTQLALTRATGPSLGTICLSSLLLTICQSMNYLLRSIRYITTLPFMPAFLHPINIPISILQSWIDSLSIYALIYAGLTGDPFLNSARRSRAITSIKRPGVVRRHYTLLNTLLKLSALSSALVASLVAYLFTAHALGRPYHAPIAAFLAGLLTCLIAWFSFGIVIDTADTLYMCYCLNRGNGAYTTHSKEILYAFEGQRPTGGDRV</sequence>
<protein>
    <recommendedName>
        <fullName evidence="6">Protein PNS1</fullName>
    </recommendedName>
</protein>
<proteinExistence type="inferred from homology"/>
<evidence type="ECO:0000256" key="5">
    <source>
        <dbReference type="ARBA" id="ARBA00023136"/>
    </source>
</evidence>
<feature type="transmembrane region" description="Helical" evidence="6">
    <location>
        <begin position="315"/>
        <end position="332"/>
    </location>
</feature>
<evidence type="ECO:0000313" key="9">
    <source>
        <dbReference type="Proteomes" id="UP000076722"/>
    </source>
</evidence>
<dbReference type="InterPro" id="IPR007603">
    <property type="entry name" value="Choline_transptr-like"/>
</dbReference>
<dbReference type="STRING" id="1314777.A0A165AJT7"/>
<evidence type="ECO:0000256" key="4">
    <source>
        <dbReference type="ARBA" id="ARBA00022989"/>
    </source>
</evidence>
<feature type="compositionally biased region" description="Low complexity" evidence="7">
    <location>
        <begin position="141"/>
        <end position="165"/>
    </location>
</feature>
<keyword evidence="3 6" id="KW-0812">Transmembrane</keyword>
<feature type="transmembrane region" description="Helical" evidence="6">
    <location>
        <begin position="278"/>
        <end position="303"/>
    </location>
</feature>
<reference evidence="8 9" key="1">
    <citation type="journal article" date="2016" name="Mol. Biol. Evol.">
        <title>Comparative Genomics of Early-Diverging Mushroom-Forming Fungi Provides Insights into the Origins of Lignocellulose Decay Capabilities.</title>
        <authorList>
            <person name="Nagy L.G."/>
            <person name="Riley R."/>
            <person name="Tritt A."/>
            <person name="Adam C."/>
            <person name="Daum C."/>
            <person name="Floudas D."/>
            <person name="Sun H."/>
            <person name="Yadav J.S."/>
            <person name="Pangilinan J."/>
            <person name="Larsson K.H."/>
            <person name="Matsuura K."/>
            <person name="Barry K."/>
            <person name="Labutti K."/>
            <person name="Kuo R."/>
            <person name="Ohm R.A."/>
            <person name="Bhattacharya S.S."/>
            <person name="Shirouzu T."/>
            <person name="Yoshinaga Y."/>
            <person name="Martin F.M."/>
            <person name="Grigoriev I.V."/>
            <person name="Hibbett D.S."/>
        </authorList>
    </citation>
    <scope>NUCLEOTIDE SEQUENCE [LARGE SCALE GENOMIC DNA]</scope>
    <source>
        <strain evidence="8 9">HHB9708</strain>
    </source>
</reference>
<feature type="transmembrane region" description="Helical" evidence="6">
    <location>
        <begin position="245"/>
        <end position="266"/>
    </location>
</feature>
<name>A0A165AJT7_9AGAM</name>
<dbReference type="OrthoDB" id="420519at2759"/>
<organism evidence="8 9">
    <name type="scientific">Sistotremastrum niveocremeum HHB9708</name>
    <dbReference type="NCBI Taxonomy" id="1314777"/>
    <lineage>
        <taxon>Eukaryota</taxon>
        <taxon>Fungi</taxon>
        <taxon>Dikarya</taxon>
        <taxon>Basidiomycota</taxon>
        <taxon>Agaricomycotina</taxon>
        <taxon>Agaricomycetes</taxon>
        <taxon>Sistotremastrales</taxon>
        <taxon>Sistotremastraceae</taxon>
        <taxon>Sertulicium</taxon>
        <taxon>Sertulicium niveocremeum</taxon>
    </lineage>
</organism>
<feature type="compositionally biased region" description="Acidic residues" evidence="7">
    <location>
        <begin position="86"/>
        <end position="100"/>
    </location>
</feature>
<keyword evidence="9" id="KW-1185">Reference proteome</keyword>
<feature type="transmembrane region" description="Helical" evidence="6">
    <location>
        <begin position="598"/>
        <end position="619"/>
    </location>
</feature>
<accession>A0A165AJT7</accession>
<comment type="subcellular location">
    <subcellularLocation>
        <location evidence="6">Cell membrane</location>
        <topology evidence="6">Multi-pass membrane protein</topology>
    </subcellularLocation>
    <subcellularLocation>
        <location evidence="1">Membrane</location>
        <topology evidence="1">Multi-pass membrane protein</topology>
    </subcellularLocation>
</comment>
<keyword evidence="5 6" id="KW-0472">Membrane</keyword>
<dbReference type="EMBL" id="KV419394">
    <property type="protein sequence ID" value="KZS99123.1"/>
    <property type="molecule type" value="Genomic_DNA"/>
</dbReference>
<keyword evidence="4 6" id="KW-1133">Transmembrane helix</keyword>
<evidence type="ECO:0000256" key="6">
    <source>
        <dbReference type="RuleBase" id="RU368066"/>
    </source>
</evidence>
<feature type="transmembrane region" description="Helical" evidence="6">
    <location>
        <begin position="207"/>
        <end position="233"/>
    </location>
</feature>
<evidence type="ECO:0000313" key="8">
    <source>
        <dbReference type="EMBL" id="KZS99123.1"/>
    </source>
</evidence>
<dbReference type="GO" id="GO:0022857">
    <property type="term" value="F:transmembrane transporter activity"/>
    <property type="evidence" value="ECO:0007669"/>
    <property type="project" value="UniProtKB-UniRule"/>
</dbReference>
<gene>
    <name evidence="8" type="ORF">SISNIDRAFT_421614</name>
</gene>
<dbReference type="Pfam" id="PF04515">
    <property type="entry name" value="Choline_transpo"/>
    <property type="match status" value="1"/>
</dbReference>
<evidence type="ECO:0000256" key="3">
    <source>
        <dbReference type="ARBA" id="ARBA00022692"/>
    </source>
</evidence>
<dbReference type="Proteomes" id="UP000076722">
    <property type="component" value="Unassembled WGS sequence"/>
</dbReference>
<feature type="transmembrane region" description="Helical" evidence="6">
    <location>
        <begin position="362"/>
        <end position="389"/>
    </location>
</feature>
<dbReference type="GO" id="GO:0005886">
    <property type="term" value="C:plasma membrane"/>
    <property type="evidence" value="ECO:0007669"/>
    <property type="project" value="UniProtKB-SubCell"/>
</dbReference>
<dbReference type="PANTHER" id="PTHR12385:SF88">
    <property type="entry name" value="CHOLINE TRANSPORTER-LIKE PROTEIN CTL1"/>
    <property type="match status" value="1"/>
</dbReference>
<comment type="function">
    <text evidence="6">Probably involved in transport through the plasma membrane.</text>
</comment>
<feature type="transmembrane region" description="Helical" evidence="6">
    <location>
        <begin position="409"/>
        <end position="428"/>
    </location>
</feature>
<feature type="transmembrane region" description="Helical" evidence="6">
    <location>
        <begin position="562"/>
        <end position="586"/>
    </location>
</feature>
<evidence type="ECO:0000256" key="1">
    <source>
        <dbReference type="ARBA" id="ARBA00004141"/>
    </source>
</evidence>
<feature type="compositionally biased region" description="Low complexity" evidence="7">
    <location>
        <begin position="104"/>
        <end position="113"/>
    </location>
</feature>
<evidence type="ECO:0000256" key="2">
    <source>
        <dbReference type="ARBA" id="ARBA00007168"/>
    </source>
</evidence>
<dbReference type="AlphaFoldDB" id="A0A165AJT7"/>
<dbReference type="PANTHER" id="PTHR12385">
    <property type="entry name" value="CHOLINE TRANSPORTER-LIKE (SLC FAMILY 44)"/>
    <property type="match status" value="1"/>
</dbReference>
<comment type="similarity">
    <text evidence="2 6">Belongs to the CTL (choline transporter-like) family.</text>
</comment>
<feature type="compositionally biased region" description="Basic and acidic residues" evidence="7">
    <location>
        <begin position="61"/>
        <end position="74"/>
    </location>
</feature>